<reference evidence="1" key="1">
    <citation type="submission" date="2021-01" db="EMBL/GenBank/DDBJ databases">
        <authorList>
            <consortium name="Aspergillus chevalieri M1 genome sequencing consortium"/>
            <person name="Kazuki M."/>
            <person name="Futagami T."/>
        </authorList>
    </citation>
    <scope>NUCLEOTIDE SEQUENCE</scope>
    <source>
        <strain evidence="1">M1</strain>
    </source>
</reference>
<name>A0A7R7VMV0_ASPCH</name>
<evidence type="ECO:0000313" key="1">
    <source>
        <dbReference type="EMBL" id="BCR87570.1"/>
    </source>
</evidence>
<dbReference type="EMBL" id="AP024419">
    <property type="protein sequence ID" value="BCR87570.1"/>
    <property type="molecule type" value="Genomic_DNA"/>
</dbReference>
<dbReference type="RefSeq" id="XP_043136092.1">
    <property type="nucleotide sequence ID" value="XM_043278300.1"/>
</dbReference>
<organism evidence="1 2">
    <name type="scientific">Aspergillus chevalieri</name>
    <name type="common">Eurotium chevalieri</name>
    <dbReference type="NCBI Taxonomy" id="182096"/>
    <lineage>
        <taxon>Eukaryota</taxon>
        <taxon>Fungi</taxon>
        <taxon>Dikarya</taxon>
        <taxon>Ascomycota</taxon>
        <taxon>Pezizomycotina</taxon>
        <taxon>Eurotiomycetes</taxon>
        <taxon>Eurotiomycetidae</taxon>
        <taxon>Eurotiales</taxon>
        <taxon>Aspergillaceae</taxon>
        <taxon>Aspergillus</taxon>
        <taxon>Aspergillus subgen. Aspergillus</taxon>
    </lineage>
</organism>
<protein>
    <submittedName>
        <fullName evidence="1">Uncharacterized protein</fullName>
    </submittedName>
</protein>
<proteinExistence type="predicted"/>
<evidence type="ECO:0000313" key="2">
    <source>
        <dbReference type="Proteomes" id="UP000637239"/>
    </source>
</evidence>
<dbReference type="PANTHER" id="PTHR12459">
    <property type="entry name" value="TRANSMEMBRANE PROTEIN 135-RELATED"/>
    <property type="match status" value="1"/>
</dbReference>
<dbReference type="KEGG" id="ache:ACHE_40134A"/>
<accession>A0A7R7VMV0</accession>
<dbReference type="PANTHER" id="PTHR12459:SF19">
    <property type="entry name" value="TRANSMEMBRANE PROTEIN 135 N-TERMINAL DOMAIN-CONTAINING PROTEIN"/>
    <property type="match status" value="1"/>
</dbReference>
<dbReference type="AlphaFoldDB" id="A0A7R7VMV0"/>
<keyword evidence="2" id="KW-1185">Reference proteome</keyword>
<dbReference type="GeneID" id="66981929"/>
<reference evidence="1" key="2">
    <citation type="submission" date="2021-02" db="EMBL/GenBank/DDBJ databases">
        <title>Aspergillus chevalieri M1 genome sequence.</title>
        <authorList>
            <person name="Kadooka C."/>
            <person name="Mori K."/>
            <person name="Futagami T."/>
        </authorList>
    </citation>
    <scope>NUCLEOTIDE SEQUENCE</scope>
    <source>
        <strain evidence="1">M1</strain>
    </source>
</reference>
<dbReference type="Proteomes" id="UP000637239">
    <property type="component" value="Chromosome 4"/>
</dbReference>
<dbReference type="InterPro" id="IPR026749">
    <property type="entry name" value="Tmem135"/>
</dbReference>
<sequence length="610" mass="67671">MLSNCRGSAVPNSVPLHSPFNSRTYIQHTSFFSFPSSLILVLFPIKMPTPDPTPADPDPTMSVDPVVDVDPALRALLRLSLSSQEYKLLHERAPAGIKKNAPSPARFEAIVQPKDRFNEAAIRESLRVFLGSGLLLKLVEVVSRRMKGGAGAVASKKRSIIHSPNFRLPLALALVLFFHRRLHRLFARIRASLRTDKAQPFRDRNPRLTKALTSRYAPAVGGSLAGFALGVAPQAQLRLTTAIYMSTRTLEFLYNVMEEKGWLKNKPWWFGSWLLMPVSCAQLFHAFVFDRETTPKWFGKVVMHSPSYIQSRPALLPAEIPWPENEEVVDSLATIANLRWPYVKTIPMNFYEILIYAFRPFTSPILHPSNPNTLPSAIKSIAPITGPAHPSISSLSCALLHPAVPSCNTAFLHHILLSVPRIARFMTTVMLAVSILKYKAFTTNPLASFQNLVKRILTLTAILSTSIGSAWGSICLWNTLLSRSALPTKRFFLSGALGGLPFAFLGNNSRGAFMSIFRSAVDSAWKSGVKRGLWKGWTGGELWLIVASWAVMGAILERRPGAVQAGGLRKGLAWLRGDGFVDPVEVLERKRARRAARREERELGEEKGRA</sequence>
<gene>
    <name evidence="1" type="ORF">ACHE_40134A</name>
</gene>